<accession>A0A067MHH9</accession>
<sequence>MKMSLDSPKFLVTPSLPTALGSRERLELPGSDLFVVFISNVHVLPGAIEENKFRDALAATLAVYPHTAGRLKREGDNNDWHIALTNSPVPVFTSVCDDETVVPEDRVVQGDNSRLVPDAHVAATNADEPLLRFKITYFKQTGETALGITWNHVLGDAYAFLRFTHTLSSFYQGLPSPYPKPTFARHFFSPPLTDPSTVSAFEAAMPYLVKCYDLTSFLASYVKVLQETEQVHFRFSKAQWKEIRDKVHEGAADGETFSNQDCLTAYLTTVLTRVLNAPIQRVLNVVNYRNISDRPFAHLNLAGNSVFMIPSSVISTEDVSSLAVIARSIRASITRARDPDFAEMWITFVSYYMKRTADADGLTWCVPEESEILVNSTYGFDWNLAHFGFPGRARFYTSGVLDRYISVHRANPTKLPDGTWISNEGAVDISFRIRREVAEKVENAVRADFTSDD</sequence>
<dbReference type="Gene3D" id="3.30.559.10">
    <property type="entry name" value="Chloramphenicol acetyltransferase-like domain"/>
    <property type="match status" value="2"/>
</dbReference>
<name>A0A067MHH9_BOTB1</name>
<keyword evidence="1" id="KW-0808">Transferase</keyword>
<evidence type="ECO:0000256" key="1">
    <source>
        <dbReference type="ARBA" id="ARBA00022679"/>
    </source>
</evidence>
<keyword evidence="3" id="KW-1185">Reference proteome</keyword>
<dbReference type="InterPro" id="IPR050317">
    <property type="entry name" value="Plant_Fungal_Acyltransferase"/>
</dbReference>
<dbReference type="InParanoid" id="A0A067MHH9"/>
<organism evidence="2 3">
    <name type="scientific">Botryobasidium botryosum (strain FD-172 SS1)</name>
    <dbReference type="NCBI Taxonomy" id="930990"/>
    <lineage>
        <taxon>Eukaryota</taxon>
        <taxon>Fungi</taxon>
        <taxon>Dikarya</taxon>
        <taxon>Basidiomycota</taxon>
        <taxon>Agaricomycotina</taxon>
        <taxon>Agaricomycetes</taxon>
        <taxon>Cantharellales</taxon>
        <taxon>Botryobasidiaceae</taxon>
        <taxon>Botryobasidium</taxon>
    </lineage>
</organism>
<dbReference type="EMBL" id="KL198059">
    <property type="protein sequence ID" value="KDQ11322.1"/>
    <property type="molecule type" value="Genomic_DNA"/>
</dbReference>
<dbReference type="SUPFAM" id="SSF52777">
    <property type="entry name" value="CoA-dependent acyltransferases"/>
    <property type="match status" value="1"/>
</dbReference>
<dbReference type="Pfam" id="PF02458">
    <property type="entry name" value="Transferase"/>
    <property type="match status" value="1"/>
</dbReference>
<dbReference type="HOGENOM" id="CLU_048752_0_0_1"/>
<evidence type="ECO:0000313" key="2">
    <source>
        <dbReference type="EMBL" id="KDQ11322.1"/>
    </source>
</evidence>
<proteinExistence type="predicted"/>
<dbReference type="GO" id="GO:0016747">
    <property type="term" value="F:acyltransferase activity, transferring groups other than amino-acyl groups"/>
    <property type="evidence" value="ECO:0007669"/>
    <property type="project" value="TreeGrafter"/>
</dbReference>
<gene>
    <name evidence="2" type="ORF">BOTBODRAFT_457979</name>
</gene>
<evidence type="ECO:0000313" key="3">
    <source>
        <dbReference type="Proteomes" id="UP000027195"/>
    </source>
</evidence>
<dbReference type="PANTHER" id="PTHR31642">
    <property type="entry name" value="TRICHOTHECENE 3-O-ACETYLTRANSFERASE"/>
    <property type="match status" value="1"/>
</dbReference>
<dbReference type="PANTHER" id="PTHR31642:SF310">
    <property type="entry name" value="FATTY ALCOHOL:CAFFEOYL-COA ACYLTRANSFERASE"/>
    <property type="match status" value="1"/>
</dbReference>
<dbReference type="Proteomes" id="UP000027195">
    <property type="component" value="Unassembled WGS sequence"/>
</dbReference>
<protein>
    <submittedName>
        <fullName evidence="2">Uncharacterized protein</fullName>
    </submittedName>
</protein>
<dbReference type="InterPro" id="IPR023213">
    <property type="entry name" value="CAT-like_dom_sf"/>
</dbReference>
<dbReference type="OrthoDB" id="1862401at2759"/>
<reference evidence="3" key="1">
    <citation type="journal article" date="2014" name="Proc. Natl. Acad. Sci. U.S.A.">
        <title>Extensive sampling of basidiomycete genomes demonstrates inadequacy of the white-rot/brown-rot paradigm for wood decay fungi.</title>
        <authorList>
            <person name="Riley R."/>
            <person name="Salamov A.A."/>
            <person name="Brown D.W."/>
            <person name="Nagy L.G."/>
            <person name="Floudas D."/>
            <person name="Held B.W."/>
            <person name="Levasseur A."/>
            <person name="Lombard V."/>
            <person name="Morin E."/>
            <person name="Otillar R."/>
            <person name="Lindquist E.A."/>
            <person name="Sun H."/>
            <person name="LaButti K.M."/>
            <person name="Schmutz J."/>
            <person name="Jabbour D."/>
            <person name="Luo H."/>
            <person name="Baker S.E."/>
            <person name="Pisabarro A.G."/>
            <person name="Walton J.D."/>
            <person name="Blanchette R.A."/>
            <person name="Henrissat B."/>
            <person name="Martin F."/>
            <person name="Cullen D."/>
            <person name="Hibbett D.S."/>
            <person name="Grigoriev I.V."/>
        </authorList>
    </citation>
    <scope>NUCLEOTIDE SEQUENCE [LARGE SCALE GENOMIC DNA]</scope>
    <source>
        <strain evidence="3">FD-172 SS1</strain>
    </source>
</reference>
<dbReference type="AlphaFoldDB" id="A0A067MHH9"/>